<evidence type="ECO:0000256" key="1">
    <source>
        <dbReference type="ARBA" id="ARBA00004651"/>
    </source>
</evidence>
<keyword evidence="3" id="KW-0050">Antiport</keyword>
<feature type="transmembrane region" description="Helical" evidence="10">
    <location>
        <begin position="323"/>
        <end position="346"/>
    </location>
</feature>
<dbReference type="STRING" id="889378.Spiaf_2790"/>
<feature type="transmembrane region" description="Helical" evidence="10">
    <location>
        <begin position="62"/>
        <end position="85"/>
    </location>
</feature>
<dbReference type="PATRIC" id="fig|889378.3.peg.2762"/>
<evidence type="ECO:0000256" key="4">
    <source>
        <dbReference type="ARBA" id="ARBA00022475"/>
    </source>
</evidence>
<evidence type="ECO:0000256" key="6">
    <source>
        <dbReference type="ARBA" id="ARBA00022989"/>
    </source>
</evidence>
<evidence type="ECO:0000256" key="10">
    <source>
        <dbReference type="SAM" id="Phobius"/>
    </source>
</evidence>
<gene>
    <name evidence="11" type="ordered locus">Spiaf_2790</name>
</gene>
<dbReference type="PIRSF" id="PIRSF006603">
    <property type="entry name" value="DinF"/>
    <property type="match status" value="1"/>
</dbReference>
<dbReference type="GO" id="GO:0005886">
    <property type="term" value="C:plasma membrane"/>
    <property type="evidence" value="ECO:0007669"/>
    <property type="project" value="UniProtKB-SubCell"/>
</dbReference>
<dbReference type="InterPro" id="IPR050222">
    <property type="entry name" value="MATE_MdtK"/>
</dbReference>
<dbReference type="PANTHER" id="PTHR43298">
    <property type="entry name" value="MULTIDRUG RESISTANCE PROTEIN NORM-RELATED"/>
    <property type="match status" value="1"/>
</dbReference>
<dbReference type="InterPro" id="IPR002528">
    <property type="entry name" value="MATE_fam"/>
</dbReference>
<keyword evidence="6 10" id="KW-1133">Transmembrane helix</keyword>
<feature type="transmembrane region" description="Helical" evidence="10">
    <location>
        <begin position="274"/>
        <end position="293"/>
    </location>
</feature>
<feature type="transmembrane region" description="Helical" evidence="10">
    <location>
        <begin position="366"/>
        <end position="387"/>
    </location>
</feature>
<feature type="transmembrane region" description="Helical" evidence="10">
    <location>
        <begin position="399"/>
        <end position="420"/>
    </location>
</feature>
<keyword evidence="5 10" id="KW-0812">Transmembrane</keyword>
<dbReference type="EMBL" id="CP003282">
    <property type="protein sequence ID" value="AFG38814.1"/>
    <property type="molecule type" value="Genomic_DNA"/>
</dbReference>
<dbReference type="PANTHER" id="PTHR43298:SF2">
    <property type="entry name" value="FMN_FAD EXPORTER YEEO-RELATED"/>
    <property type="match status" value="1"/>
</dbReference>
<keyword evidence="2" id="KW-0813">Transport</keyword>
<dbReference type="Pfam" id="PF01554">
    <property type="entry name" value="MatE"/>
    <property type="match status" value="2"/>
</dbReference>
<dbReference type="GO" id="GO:0015297">
    <property type="term" value="F:antiporter activity"/>
    <property type="evidence" value="ECO:0007669"/>
    <property type="project" value="UniProtKB-KW"/>
</dbReference>
<feature type="transmembrane region" description="Helical" evidence="10">
    <location>
        <begin position="141"/>
        <end position="160"/>
    </location>
</feature>
<evidence type="ECO:0000256" key="9">
    <source>
        <dbReference type="ARBA" id="ARBA00031636"/>
    </source>
</evidence>
<dbReference type="HOGENOM" id="CLU_012893_5_3_12"/>
<dbReference type="RefSeq" id="WP_014456796.1">
    <property type="nucleotide sequence ID" value="NC_017098.1"/>
</dbReference>
<proteinExistence type="predicted"/>
<dbReference type="KEGG" id="sfc:Spiaf_2790"/>
<keyword evidence="8 10" id="KW-0472">Membrane</keyword>
<dbReference type="CDD" id="cd13142">
    <property type="entry name" value="MATE_like_12"/>
    <property type="match status" value="1"/>
</dbReference>
<accession>H9UMS1</accession>
<evidence type="ECO:0000313" key="11">
    <source>
        <dbReference type="EMBL" id="AFG38814.1"/>
    </source>
</evidence>
<keyword evidence="4" id="KW-1003">Cell membrane</keyword>
<organism evidence="11 12">
    <name type="scientific">Spirochaeta africana (strain ATCC 700263 / DSM 8902 / Z-7692)</name>
    <dbReference type="NCBI Taxonomy" id="889378"/>
    <lineage>
        <taxon>Bacteria</taxon>
        <taxon>Pseudomonadati</taxon>
        <taxon>Spirochaetota</taxon>
        <taxon>Spirochaetia</taxon>
        <taxon>Spirochaetales</taxon>
        <taxon>Spirochaetaceae</taxon>
        <taxon>Spirochaeta</taxon>
    </lineage>
</organism>
<reference evidence="12" key="1">
    <citation type="journal article" date="2013" name="Stand. Genomic Sci.">
        <title>Complete genome sequence of the halophilic bacterium Spirochaeta africana type strain (Z-7692(T)) from the alkaline Lake Magadi in the East African Rift.</title>
        <authorList>
            <person name="Liolos K."/>
            <person name="Abt B."/>
            <person name="Scheuner C."/>
            <person name="Teshima H."/>
            <person name="Held B."/>
            <person name="Lapidus A."/>
            <person name="Nolan M."/>
            <person name="Lucas S."/>
            <person name="Deshpande S."/>
            <person name="Cheng J.F."/>
            <person name="Tapia R."/>
            <person name="Goodwin L.A."/>
            <person name="Pitluck S."/>
            <person name="Pagani I."/>
            <person name="Ivanova N."/>
            <person name="Mavromatis K."/>
            <person name="Mikhailova N."/>
            <person name="Huntemann M."/>
            <person name="Pati A."/>
            <person name="Chen A."/>
            <person name="Palaniappan K."/>
            <person name="Land M."/>
            <person name="Rohde M."/>
            <person name="Tindall B.J."/>
            <person name="Detter J.C."/>
            <person name="Goker M."/>
            <person name="Bristow J."/>
            <person name="Eisen J.A."/>
            <person name="Markowitz V."/>
            <person name="Hugenholtz P."/>
            <person name="Woyke T."/>
            <person name="Klenk H.P."/>
            <person name="Kyrpides N.C."/>
        </authorList>
    </citation>
    <scope>NUCLEOTIDE SEQUENCE</scope>
    <source>
        <strain evidence="12">ATCC 700263 / DSM 8902 / Z-7692</strain>
    </source>
</reference>
<feature type="transmembrane region" description="Helical" evidence="10">
    <location>
        <begin position="246"/>
        <end position="268"/>
    </location>
</feature>
<dbReference type="Proteomes" id="UP000007383">
    <property type="component" value="Chromosome"/>
</dbReference>
<dbReference type="eggNOG" id="COG0534">
    <property type="taxonomic scope" value="Bacteria"/>
</dbReference>
<evidence type="ECO:0000256" key="7">
    <source>
        <dbReference type="ARBA" id="ARBA00023065"/>
    </source>
</evidence>
<feature type="transmembrane region" description="Helical" evidence="10">
    <location>
        <begin position="97"/>
        <end position="121"/>
    </location>
</feature>
<keyword evidence="7" id="KW-0406">Ion transport</keyword>
<feature type="transmembrane region" description="Helical" evidence="10">
    <location>
        <begin position="22"/>
        <end position="42"/>
    </location>
</feature>
<name>H9UMS1_SPIAZ</name>
<feature type="transmembrane region" description="Helical" evidence="10">
    <location>
        <begin position="202"/>
        <end position="225"/>
    </location>
</feature>
<keyword evidence="12" id="KW-1185">Reference proteome</keyword>
<evidence type="ECO:0000256" key="2">
    <source>
        <dbReference type="ARBA" id="ARBA00022448"/>
    </source>
</evidence>
<feature type="transmembrane region" description="Helical" evidence="10">
    <location>
        <begin position="172"/>
        <end position="196"/>
    </location>
</feature>
<dbReference type="GO" id="GO:0006811">
    <property type="term" value="P:monoatomic ion transport"/>
    <property type="evidence" value="ECO:0007669"/>
    <property type="project" value="UniProtKB-KW"/>
</dbReference>
<sequence>MSVPDPTSPPENLRSGSLYRRLNSLALPIMAANLLQMLYNLADAFFLGRLGAAAVSAPAISFNLIFFVVVFGMAFSAAGTTLIAQSKGKGDQHKIDFYLGQMVSVGMSLAVAAAVLGVVLARPILLLLQVPADAFAYTHQYLSIVYAGIPLMFIAFLLQGAMQGIGDSITPLIIKGLTVVLNVILDPLLIYGLWFFPRLEVAGAALATVISQGVASLAALYILLRGRHGMQIHLRNLRPRLQAVRLILRIAVPSSIGQGISALGFTVLQGVVNGLGTAVVAAFGIGGRIIGLFNMPAIGYSRATAAMVGQSLGMRRKDQAWRVVRLSVLTVLAFISIGMTLTFFFGNSFIRFFVDDPEVIEVGATMFRIVSVSVIPFTLFTVIMGAFEGGGDTKPVMYLHVLRLWGIRVPLALALINLAGIGALGIWWSMFTSNVVTAAIGFAMLSRGSWLHKLDPDEV</sequence>
<evidence type="ECO:0000256" key="5">
    <source>
        <dbReference type="ARBA" id="ARBA00022692"/>
    </source>
</evidence>
<evidence type="ECO:0000313" key="12">
    <source>
        <dbReference type="Proteomes" id="UP000007383"/>
    </source>
</evidence>
<dbReference type="InterPro" id="IPR048279">
    <property type="entry name" value="MdtK-like"/>
</dbReference>
<evidence type="ECO:0000256" key="8">
    <source>
        <dbReference type="ARBA" id="ARBA00023136"/>
    </source>
</evidence>
<protein>
    <recommendedName>
        <fullName evidence="9">Multidrug-efflux transporter</fullName>
    </recommendedName>
</protein>
<dbReference type="AlphaFoldDB" id="H9UMS1"/>
<evidence type="ECO:0000256" key="3">
    <source>
        <dbReference type="ARBA" id="ARBA00022449"/>
    </source>
</evidence>
<comment type="subcellular location">
    <subcellularLocation>
        <location evidence="1">Cell membrane</location>
        <topology evidence="1">Multi-pass membrane protein</topology>
    </subcellularLocation>
</comment>
<dbReference type="GO" id="GO:0042910">
    <property type="term" value="F:xenobiotic transmembrane transporter activity"/>
    <property type="evidence" value="ECO:0007669"/>
    <property type="project" value="InterPro"/>
</dbReference>
<dbReference type="NCBIfam" id="TIGR00797">
    <property type="entry name" value="matE"/>
    <property type="match status" value="1"/>
</dbReference>